<feature type="non-terminal residue" evidence="2">
    <location>
        <position position="1"/>
    </location>
</feature>
<name>A0A371GYC7_MUCPR</name>
<keyword evidence="3" id="KW-1185">Reference proteome</keyword>
<proteinExistence type="predicted"/>
<evidence type="ECO:0000313" key="3">
    <source>
        <dbReference type="Proteomes" id="UP000257109"/>
    </source>
</evidence>
<reference evidence="2" key="1">
    <citation type="submission" date="2018-05" db="EMBL/GenBank/DDBJ databases">
        <title>Draft genome of Mucuna pruriens seed.</title>
        <authorList>
            <person name="Nnadi N.E."/>
            <person name="Vos R."/>
            <person name="Hasami M.H."/>
            <person name="Devisetty U.K."/>
            <person name="Aguiy J.C."/>
        </authorList>
    </citation>
    <scope>NUCLEOTIDE SEQUENCE [LARGE SCALE GENOMIC DNA]</scope>
    <source>
        <strain evidence="2">JCA_2017</strain>
    </source>
</reference>
<evidence type="ECO:0000313" key="2">
    <source>
        <dbReference type="EMBL" id="RDX95547.1"/>
    </source>
</evidence>
<sequence length="167" mass="19181">MKSIKEGRVDARMKVNLAKESNMRADKLTETISAIEDQTQTEEKLDVPPGSKSEVAQEVNAELNPKRTETILSSRLKQHRAEIMSALMMPSREPDDQTDPRPTIEHKEAIGWKLSDLLGINPSICMHRILMEEDIKPVRQQQRRLNPTILDVSHKATCCRHHLYHLR</sequence>
<feature type="region of interest" description="Disordered" evidence="1">
    <location>
        <begin position="33"/>
        <end position="61"/>
    </location>
</feature>
<protein>
    <submittedName>
        <fullName evidence="2">Uncharacterized protein</fullName>
    </submittedName>
</protein>
<dbReference type="AlphaFoldDB" id="A0A371GYC7"/>
<comment type="caution">
    <text evidence="2">The sequence shown here is derived from an EMBL/GenBank/DDBJ whole genome shotgun (WGS) entry which is preliminary data.</text>
</comment>
<organism evidence="2 3">
    <name type="scientific">Mucuna pruriens</name>
    <name type="common">Velvet bean</name>
    <name type="synonym">Dolichos pruriens</name>
    <dbReference type="NCBI Taxonomy" id="157652"/>
    <lineage>
        <taxon>Eukaryota</taxon>
        <taxon>Viridiplantae</taxon>
        <taxon>Streptophyta</taxon>
        <taxon>Embryophyta</taxon>
        <taxon>Tracheophyta</taxon>
        <taxon>Spermatophyta</taxon>
        <taxon>Magnoliopsida</taxon>
        <taxon>eudicotyledons</taxon>
        <taxon>Gunneridae</taxon>
        <taxon>Pentapetalae</taxon>
        <taxon>rosids</taxon>
        <taxon>fabids</taxon>
        <taxon>Fabales</taxon>
        <taxon>Fabaceae</taxon>
        <taxon>Papilionoideae</taxon>
        <taxon>50 kb inversion clade</taxon>
        <taxon>NPAAA clade</taxon>
        <taxon>indigoferoid/millettioid clade</taxon>
        <taxon>Phaseoleae</taxon>
        <taxon>Mucuna</taxon>
    </lineage>
</organism>
<gene>
    <name evidence="2" type="ORF">CR513_21915</name>
</gene>
<dbReference type="Proteomes" id="UP000257109">
    <property type="component" value="Unassembled WGS sequence"/>
</dbReference>
<dbReference type="EMBL" id="QJKJ01004102">
    <property type="protein sequence ID" value="RDX95547.1"/>
    <property type="molecule type" value="Genomic_DNA"/>
</dbReference>
<dbReference type="OrthoDB" id="1429195at2759"/>
<accession>A0A371GYC7</accession>
<evidence type="ECO:0000256" key="1">
    <source>
        <dbReference type="SAM" id="MobiDB-lite"/>
    </source>
</evidence>